<dbReference type="InterPro" id="IPR036390">
    <property type="entry name" value="WH_DNA-bd_sf"/>
</dbReference>
<sequence length="228" mass="25129">MAIDVTGVIVRADRDFAVTMRMDAARLIGRNLLDFTAPADRERCIFLLAKLLEDGQPVSTVKRLIRDDGSHEWISNRLSMGVPDNDAVRIEIEVESAAAPSDWVDPAMLLYVAKLLVDGRRARAEAFPITLFSDPAWDILLTAYVCEAEGGTLSVADLTDVMGTSSANTLRWIRALSAEGLVEYERGTGVEATTTFRLSCEAHQKFERFLSDRHRHAAGVTRAFATEG</sequence>
<dbReference type="CDD" id="cd00130">
    <property type="entry name" value="PAS"/>
    <property type="match status" value="1"/>
</dbReference>
<dbReference type="SUPFAM" id="SSF55785">
    <property type="entry name" value="PYP-like sensor domain (PAS domain)"/>
    <property type="match status" value="1"/>
</dbReference>
<evidence type="ECO:0000259" key="1">
    <source>
        <dbReference type="PROSITE" id="PS50112"/>
    </source>
</evidence>
<dbReference type="PROSITE" id="PS50112">
    <property type="entry name" value="PAS"/>
    <property type="match status" value="1"/>
</dbReference>
<evidence type="ECO:0000313" key="2">
    <source>
        <dbReference type="EMBL" id="TXC70523.1"/>
    </source>
</evidence>
<feature type="domain" description="PAS" evidence="1">
    <location>
        <begin position="1"/>
        <end position="55"/>
    </location>
</feature>
<dbReference type="Gene3D" id="1.10.10.10">
    <property type="entry name" value="Winged helix-like DNA-binding domain superfamily/Winged helix DNA-binding domain"/>
    <property type="match status" value="1"/>
</dbReference>
<accession>A0A5C6UCR6</accession>
<comment type="caution">
    <text evidence="2">The sequence shown here is derived from an EMBL/GenBank/DDBJ whole genome shotgun (WGS) entry which is preliminary data.</text>
</comment>
<dbReference type="Proteomes" id="UP000321250">
    <property type="component" value="Unassembled WGS sequence"/>
</dbReference>
<gene>
    <name evidence="2" type="ORF">FSB78_05890</name>
</gene>
<dbReference type="InterPro" id="IPR000014">
    <property type="entry name" value="PAS"/>
</dbReference>
<protein>
    <recommendedName>
        <fullName evidence="1">PAS domain-containing protein</fullName>
    </recommendedName>
</protein>
<name>A0A5C6UCR6_9SPHN</name>
<dbReference type="InterPro" id="IPR035965">
    <property type="entry name" value="PAS-like_dom_sf"/>
</dbReference>
<dbReference type="Gene3D" id="3.30.450.20">
    <property type="entry name" value="PAS domain"/>
    <property type="match status" value="1"/>
</dbReference>
<evidence type="ECO:0000313" key="3">
    <source>
        <dbReference type="Proteomes" id="UP000321250"/>
    </source>
</evidence>
<dbReference type="InterPro" id="IPR036388">
    <property type="entry name" value="WH-like_DNA-bd_sf"/>
</dbReference>
<dbReference type="OrthoDB" id="7594920at2"/>
<dbReference type="AlphaFoldDB" id="A0A5C6UCR6"/>
<proteinExistence type="predicted"/>
<dbReference type="RefSeq" id="WP_147080803.1">
    <property type="nucleotide sequence ID" value="NZ_VOQR01000001.1"/>
</dbReference>
<keyword evidence="3" id="KW-1185">Reference proteome</keyword>
<dbReference type="SUPFAM" id="SSF46785">
    <property type="entry name" value="Winged helix' DNA-binding domain"/>
    <property type="match status" value="1"/>
</dbReference>
<organism evidence="2 3">
    <name type="scientific">Sphingomonas ginsenosidivorax</name>
    <dbReference type="NCBI Taxonomy" id="862135"/>
    <lineage>
        <taxon>Bacteria</taxon>
        <taxon>Pseudomonadati</taxon>
        <taxon>Pseudomonadota</taxon>
        <taxon>Alphaproteobacteria</taxon>
        <taxon>Sphingomonadales</taxon>
        <taxon>Sphingomonadaceae</taxon>
        <taxon>Sphingomonas</taxon>
    </lineage>
</organism>
<reference evidence="2 3" key="1">
    <citation type="journal article" date="2013" name="Antonie Van Leeuwenhoek">
        <title>Sphingomonas ginsenosidivorax sp. nov., with the ability to transform ginsenosides.</title>
        <authorList>
            <person name="Jin X.F."/>
            <person name="Kim J.K."/>
            <person name="Liu Q.M."/>
            <person name="Kang M.S."/>
            <person name="He D."/>
            <person name="Jin F.X."/>
            <person name="Kim S.C."/>
            <person name="Im W.T."/>
        </authorList>
    </citation>
    <scope>NUCLEOTIDE SEQUENCE [LARGE SCALE GENOMIC DNA]</scope>
    <source>
        <strain evidence="2 3">KHI67</strain>
    </source>
</reference>
<dbReference type="EMBL" id="VOQR01000001">
    <property type="protein sequence ID" value="TXC70523.1"/>
    <property type="molecule type" value="Genomic_DNA"/>
</dbReference>